<evidence type="ECO:0000313" key="5">
    <source>
        <dbReference type="EMBL" id="KAG7297569.1"/>
    </source>
</evidence>
<keyword evidence="6" id="KW-1185">Reference proteome</keyword>
<feature type="transmembrane region" description="Helical" evidence="1">
    <location>
        <begin position="236"/>
        <end position="257"/>
    </location>
</feature>
<proteinExistence type="predicted"/>
<keyword evidence="1" id="KW-1133">Transmembrane helix</keyword>
<keyword evidence="1" id="KW-0812">Transmembrane</keyword>
<dbReference type="EMBL" id="JAHIBW010000029">
    <property type="protein sequence ID" value="KAG7295816.1"/>
    <property type="molecule type" value="Genomic_DNA"/>
</dbReference>
<protein>
    <submittedName>
        <fullName evidence="3">Uncharacterized protein</fullName>
    </submittedName>
</protein>
<dbReference type="EMBL" id="JAHIBW010000029">
    <property type="protein sequence ID" value="KAG7295940.1"/>
    <property type="molecule type" value="Genomic_DNA"/>
</dbReference>
<accession>A0ABQ7PS69</accession>
<dbReference type="Proteomes" id="UP000823941">
    <property type="component" value="Chromosome 29"/>
</dbReference>
<feature type="transmembrane region" description="Helical" evidence="1">
    <location>
        <begin position="192"/>
        <end position="216"/>
    </location>
</feature>
<evidence type="ECO:0000313" key="4">
    <source>
        <dbReference type="EMBL" id="KAG7295940.1"/>
    </source>
</evidence>
<evidence type="ECO:0000313" key="6">
    <source>
        <dbReference type="Proteomes" id="UP000823941"/>
    </source>
</evidence>
<sequence>MLSCNFILSFVFMIMTDSYVNPCASCMVKTRDPVPSPNPWLVRVSFSSCVCVRNRVLVWDFGIAASVNLFSCRDWIRVVAAYMPEYTSLRAYATSMGFLYEHNSSWVMFATSVGRLYLSSNRFSLSMYGSWLMSPIRAISLARDRRAAITIAPKWFIRASSIIRRWHPTCSLKPFTRTDAIVRTLVLTMSPILCASLFRISTAASVVVVIMVSLLTSKLFTTQVVFPHPGTPFTQAMVGIVQLFQVALMVSAFARILSSSIILVH</sequence>
<evidence type="ECO:0000256" key="2">
    <source>
        <dbReference type="SAM" id="SignalP"/>
    </source>
</evidence>
<evidence type="ECO:0000313" key="3">
    <source>
        <dbReference type="EMBL" id="KAG7295816.1"/>
    </source>
</evidence>
<keyword evidence="2" id="KW-0732">Signal</keyword>
<keyword evidence="1" id="KW-0472">Membrane</keyword>
<dbReference type="EMBL" id="JAHIBW010000026">
    <property type="protein sequence ID" value="KAG7297569.1"/>
    <property type="molecule type" value="Genomic_DNA"/>
</dbReference>
<comment type="caution">
    <text evidence="3">The sequence shown here is derived from an EMBL/GenBank/DDBJ whole genome shotgun (WGS) entry which is preliminary data.</text>
</comment>
<feature type="chain" id="PRO_5045030103" evidence="2">
    <location>
        <begin position="19"/>
        <end position="265"/>
    </location>
</feature>
<reference evidence="3 6" key="1">
    <citation type="submission" date="2021-06" db="EMBL/GenBank/DDBJ databases">
        <title>A haploid diamondback moth (Plutella xylostella L.) genome assembly resolves 31 chromosomes and identifies a diamide resistance mutation.</title>
        <authorList>
            <person name="Ward C.M."/>
            <person name="Perry K.D."/>
            <person name="Baker G."/>
            <person name="Powis K."/>
            <person name="Heckel D.G."/>
            <person name="Baxter S.W."/>
        </authorList>
    </citation>
    <scope>NUCLEOTIDE SEQUENCE [LARGE SCALE GENOMIC DNA]</scope>
    <source>
        <strain evidence="3 6">LV</strain>
        <tissue evidence="3">Single pupa</tissue>
    </source>
</reference>
<feature type="signal peptide" evidence="2">
    <location>
        <begin position="1"/>
        <end position="18"/>
    </location>
</feature>
<gene>
    <name evidence="5" type="ORF">JYU34_019612</name>
    <name evidence="3" type="ORF">JYU34_020889</name>
    <name evidence="4" type="ORF">JYU34_021028</name>
</gene>
<name>A0ABQ7PS69_PLUXY</name>
<organism evidence="3 6">
    <name type="scientific">Plutella xylostella</name>
    <name type="common">Diamondback moth</name>
    <name type="synonym">Plutella maculipennis</name>
    <dbReference type="NCBI Taxonomy" id="51655"/>
    <lineage>
        <taxon>Eukaryota</taxon>
        <taxon>Metazoa</taxon>
        <taxon>Ecdysozoa</taxon>
        <taxon>Arthropoda</taxon>
        <taxon>Hexapoda</taxon>
        <taxon>Insecta</taxon>
        <taxon>Pterygota</taxon>
        <taxon>Neoptera</taxon>
        <taxon>Endopterygota</taxon>
        <taxon>Lepidoptera</taxon>
        <taxon>Glossata</taxon>
        <taxon>Ditrysia</taxon>
        <taxon>Yponomeutoidea</taxon>
        <taxon>Plutellidae</taxon>
        <taxon>Plutella</taxon>
    </lineage>
</organism>
<dbReference type="Proteomes" id="UP000823941">
    <property type="component" value="Chromosome 26"/>
</dbReference>
<evidence type="ECO:0000256" key="1">
    <source>
        <dbReference type="SAM" id="Phobius"/>
    </source>
</evidence>